<evidence type="ECO:0000313" key="6">
    <source>
        <dbReference type="Proteomes" id="UP001207736"/>
    </source>
</evidence>
<feature type="chain" id="PRO_5043405623" description="Internalin-J" evidence="3">
    <location>
        <begin position="21"/>
        <end position="649"/>
    </location>
</feature>
<dbReference type="RefSeq" id="WP_264847047.1">
    <property type="nucleotide sequence ID" value="NZ_BPMA01000038.1"/>
</dbReference>
<dbReference type="Proteomes" id="UP001208692">
    <property type="component" value="Unassembled WGS sequence"/>
</dbReference>
<name>A0AAV5AST0_9FLAO</name>
<gene>
    <name evidence="4" type="ORF">RCZ15_14010</name>
    <name evidence="5" type="ORF">RCZ16_01340</name>
</gene>
<keyword evidence="7" id="KW-1185">Reference proteome</keyword>
<keyword evidence="1" id="KW-0433">Leucine-rich repeat</keyword>
<evidence type="ECO:0000313" key="5">
    <source>
        <dbReference type="EMBL" id="GJM51816.1"/>
    </source>
</evidence>
<evidence type="ECO:0000256" key="3">
    <source>
        <dbReference type="SAM" id="SignalP"/>
    </source>
</evidence>
<dbReference type="PANTHER" id="PTHR46652:SF3">
    <property type="entry name" value="LEUCINE-RICH REPEAT-CONTAINING PROTEIN 9"/>
    <property type="match status" value="1"/>
</dbReference>
<reference evidence="4 7" key="1">
    <citation type="submission" date="2021-11" db="EMBL/GenBank/DDBJ databases">
        <title>Draft genome sequence of Capnocytophaga sp. strain KC07075 isolated from cat oral cavity.</title>
        <authorList>
            <person name="Suzuki M."/>
            <person name="Imaoka K."/>
            <person name="Kimura M."/>
            <person name="Morikawa S."/>
            <person name="Maeda K."/>
        </authorList>
    </citation>
    <scope>NUCLEOTIDE SEQUENCE</scope>
    <source>
        <strain evidence="4">KC07075</strain>
        <strain evidence="5 7">KC07079</strain>
    </source>
</reference>
<accession>A0AAV5AST0</accession>
<dbReference type="Proteomes" id="UP001207736">
    <property type="component" value="Unassembled WGS sequence"/>
</dbReference>
<dbReference type="Gene3D" id="3.80.10.10">
    <property type="entry name" value="Ribonuclease Inhibitor"/>
    <property type="match status" value="3"/>
</dbReference>
<evidence type="ECO:0008006" key="8">
    <source>
        <dbReference type="Google" id="ProtNLM"/>
    </source>
</evidence>
<feature type="signal peptide" evidence="3">
    <location>
        <begin position="1"/>
        <end position="20"/>
    </location>
</feature>
<sequence length="649" mass="71316">MKKLLKKTAVLLLVAPTLWATYSCNKDNDSTNDNHINVQTGITSGVGVPNSSTKGTYYFDTNTKTLYKNENGTWKVIATLKMNAGASLLNGTGAPELNLGKNGDYYVDTTRSIVFVKENNEWKPIVFPSEDSIITFKDANFKANLVKYFDANKDGEISVGEAKKVTIINVSGLGIVDLTGIEWFHNLQELNISNNKITSLNAKNLTNLKTIIATGNNFRELDLSRSFHLSATTRIVKDNANLNHIKVKDKDLADRLNRAENTNKYTADGVVDQLIDFKDAKFKEYVLSVGSIDRNGDKEVSVGEAKAFTDAIHPDNNKGIRTLEDIVYFKNISRLQVTGEYINSVTIEDFPNLESLTIGNCSLTQLKLSNVPKLTTLSLNGNKFTAFPQVDAPAITSLSLNNNSILVDITNINSLTNITKLALLGNPKLPATIDLTGLTKLIAIDVQIVRTSNNTQIQTIKVATSSLANLLNNAEQTNKYKADDGGSSSGDVITITDNSVKRKINDKLRKPTNNSSFTKTELATITEVDIYNGTDISWLKHFTGLISLKMYASISTLDISTLIKLKTLELGGNTLTTVNTGNVSTLTQVTIASPNLKTLDLRRNASLNKVDIKQNMNIEKIIVATQTLADKFNNENVTYYPNKDKFTTN</sequence>
<evidence type="ECO:0000256" key="2">
    <source>
        <dbReference type="ARBA" id="ARBA00022737"/>
    </source>
</evidence>
<evidence type="ECO:0000313" key="7">
    <source>
        <dbReference type="Proteomes" id="UP001208692"/>
    </source>
</evidence>
<dbReference type="PROSITE" id="PS51450">
    <property type="entry name" value="LRR"/>
    <property type="match status" value="1"/>
</dbReference>
<dbReference type="Pfam" id="PF00560">
    <property type="entry name" value="LRR_1"/>
    <property type="match status" value="1"/>
</dbReference>
<keyword evidence="3" id="KW-0732">Signal</keyword>
<evidence type="ECO:0000256" key="1">
    <source>
        <dbReference type="ARBA" id="ARBA00022614"/>
    </source>
</evidence>
<evidence type="ECO:0000313" key="4">
    <source>
        <dbReference type="EMBL" id="GJM50428.1"/>
    </source>
</evidence>
<comment type="caution">
    <text evidence="4">The sequence shown here is derived from an EMBL/GenBank/DDBJ whole genome shotgun (WGS) entry which is preliminary data.</text>
</comment>
<dbReference type="InterPro" id="IPR032675">
    <property type="entry name" value="LRR_dom_sf"/>
</dbReference>
<dbReference type="InterPro" id="IPR001611">
    <property type="entry name" value="Leu-rich_rpt"/>
</dbReference>
<dbReference type="AlphaFoldDB" id="A0AAV5AST0"/>
<proteinExistence type="predicted"/>
<dbReference type="SUPFAM" id="SSF52058">
    <property type="entry name" value="L domain-like"/>
    <property type="match status" value="2"/>
</dbReference>
<dbReference type="EMBL" id="BQKB01000006">
    <property type="protein sequence ID" value="GJM51816.1"/>
    <property type="molecule type" value="Genomic_DNA"/>
</dbReference>
<dbReference type="InterPro" id="IPR050836">
    <property type="entry name" value="SDS22/Internalin_LRR"/>
</dbReference>
<dbReference type="EMBL" id="BQKA01000026">
    <property type="protein sequence ID" value="GJM50428.1"/>
    <property type="molecule type" value="Genomic_DNA"/>
</dbReference>
<keyword evidence="2" id="KW-0677">Repeat</keyword>
<protein>
    <recommendedName>
        <fullName evidence="8">Internalin-J</fullName>
    </recommendedName>
</protein>
<organism evidence="4 6">
    <name type="scientific">Capnocytophaga catalasegens</name>
    <dbReference type="NCBI Taxonomy" id="1004260"/>
    <lineage>
        <taxon>Bacteria</taxon>
        <taxon>Pseudomonadati</taxon>
        <taxon>Bacteroidota</taxon>
        <taxon>Flavobacteriia</taxon>
        <taxon>Flavobacteriales</taxon>
        <taxon>Flavobacteriaceae</taxon>
        <taxon>Capnocytophaga</taxon>
    </lineage>
</organism>
<dbReference type="PROSITE" id="PS51257">
    <property type="entry name" value="PROKAR_LIPOPROTEIN"/>
    <property type="match status" value="1"/>
</dbReference>
<dbReference type="PANTHER" id="PTHR46652">
    <property type="entry name" value="LEUCINE-RICH REPEAT AND IQ DOMAIN-CONTAINING PROTEIN 1-RELATED"/>
    <property type="match status" value="1"/>
</dbReference>